<accession>A0AAV1UBR6</accession>
<dbReference type="EMBL" id="CAKLBY020000189">
    <property type="protein sequence ID" value="CAK7932241.1"/>
    <property type="molecule type" value="Genomic_DNA"/>
</dbReference>
<dbReference type="GO" id="GO:0009090">
    <property type="term" value="P:homoserine biosynthetic process"/>
    <property type="evidence" value="ECO:0007669"/>
    <property type="project" value="TreeGrafter"/>
</dbReference>
<proteinExistence type="inferred from homology"/>
<dbReference type="Gene3D" id="3.40.1160.10">
    <property type="entry name" value="Acetylglutamate kinase-like"/>
    <property type="match status" value="1"/>
</dbReference>
<dbReference type="AlphaFoldDB" id="A0AAV1UBR6"/>
<protein>
    <recommendedName>
        <fullName evidence="2">Aspartate/glutamate/uridylate kinase domain-containing protein</fullName>
    </recommendedName>
</protein>
<dbReference type="PANTHER" id="PTHR21499">
    <property type="entry name" value="ASPARTATE KINASE"/>
    <property type="match status" value="1"/>
</dbReference>
<organism evidence="3 4">
    <name type="scientific">Peronospora matthiolae</name>
    <dbReference type="NCBI Taxonomy" id="2874970"/>
    <lineage>
        <taxon>Eukaryota</taxon>
        <taxon>Sar</taxon>
        <taxon>Stramenopiles</taxon>
        <taxon>Oomycota</taxon>
        <taxon>Peronosporomycetes</taxon>
        <taxon>Peronosporales</taxon>
        <taxon>Peronosporaceae</taxon>
        <taxon>Peronospora</taxon>
    </lineage>
</organism>
<dbReference type="GO" id="GO:0009089">
    <property type="term" value="P:lysine biosynthetic process via diaminopimelate"/>
    <property type="evidence" value="ECO:0007669"/>
    <property type="project" value="TreeGrafter"/>
</dbReference>
<sequence length="213" mass="22941">MTHTHQPFSRSSPAVVASSTTAFARQRLLVPRPSCGSELWRSATGDAFEALDVVDELQAETLAIANNTLRELQVDPVDDLEASVVNSWTPLRELLVGMSLLQEQTVAATDTVLSFGERLSAEIIARIWTRAGVDAFCVDARECLLTDDAHGSANVLFNESKAKLLEQSKRWKPDALPVIKGSIGCTQKGRTTTLGRNGADYTATLVGAVLSAD</sequence>
<reference evidence="3" key="1">
    <citation type="submission" date="2024-01" db="EMBL/GenBank/DDBJ databases">
        <authorList>
            <person name="Webb A."/>
        </authorList>
    </citation>
    <scope>NUCLEOTIDE SEQUENCE</scope>
    <source>
        <strain evidence="3">Pm1</strain>
    </source>
</reference>
<dbReference type="PANTHER" id="PTHR21499:SF59">
    <property type="entry name" value="ASPARTOKINASE"/>
    <property type="match status" value="1"/>
</dbReference>
<dbReference type="Pfam" id="PF00696">
    <property type="entry name" value="AA_kinase"/>
    <property type="match status" value="1"/>
</dbReference>
<feature type="domain" description="Aspartate/glutamate/uridylate kinase" evidence="2">
    <location>
        <begin position="102"/>
        <end position="213"/>
    </location>
</feature>
<evidence type="ECO:0000256" key="1">
    <source>
        <dbReference type="ARBA" id="ARBA00010122"/>
    </source>
</evidence>
<dbReference type="GO" id="GO:0005829">
    <property type="term" value="C:cytosol"/>
    <property type="evidence" value="ECO:0007669"/>
    <property type="project" value="TreeGrafter"/>
</dbReference>
<dbReference type="InterPro" id="IPR001048">
    <property type="entry name" value="Asp/Glu/Uridylate_kinase"/>
</dbReference>
<evidence type="ECO:0000313" key="3">
    <source>
        <dbReference type="EMBL" id="CAK7932241.1"/>
    </source>
</evidence>
<gene>
    <name evidence="3" type="ORF">PM001_LOCUS17391</name>
</gene>
<evidence type="ECO:0000259" key="2">
    <source>
        <dbReference type="Pfam" id="PF00696"/>
    </source>
</evidence>
<comment type="similarity">
    <text evidence="1">Belongs to the aspartokinase family.</text>
</comment>
<comment type="caution">
    <text evidence="3">The sequence shown here is derived from an EMBL/GenBank/DDBJ whole genome shotgun (WGS) entry which is preliminary data.</text>
</comment>
<name>A0AAV1UBR6_9STRA</name>
<evidence type="ECO:0000313" key="4">
    <source>
        <dbReference type="Proteomes" id="UP001162060"/>
    </source>
</evidence>
<dbReference type="SUPFAM" id="SSF53633">
    <property type="entry name" value="Carbamate kinase-like"/>
    <property type="match status" value="1"/>
</dbReference>
<dbReference type="Proteomes" id="UP001162060">
    <property type="component" value="Unassembled WGS sequence"/>
</dbReference>
<dbReference type="InterPro" id="IPR036393">
    <property type="entry name" value="AceGlu_kinase-like_sf"/>
</dbReference>
<dbReference type="GO" id="GO:0004072">
    <property type="term" value="F:aspartate kinase activity"/>
    <property type="evidence" value="ECO:0007669"/>
    <property type="project" value="TreeGrafter"/>
</dbReference>